<comment type="caution">
    <text evidence="1">The sequence shown here is derived from an EMBL/GenBank/DDBJ whole genome shotgun (WGS) entry which is preliminary data.</text>
</comment>
<dbReference type="Gene3D" id="1.25.40.20">
    <property type="entry name" value="Ankyrin repeat-containing domain"/>
    <property type="match status" value="2"/>
</dbReference>
<dbReference type="OrthoDB" id="928522at2"/>
<proteinExistence type="predicted"/>
<evidence type="ECO:0000313" key="1">
    <source>
        <dbReference type="EMBL" id="ONG56064.1"/>
    </source>
</evidence>
<dbReference type="InterPro" id="IPR036770">
    <property type="entry name" value="Ankyrin_rpt-contain_sf"/>
</dbReference>
<evidence type="ECO:0000313" key="2">
    <source>
        <dbReference type="Proteomes" id="UP000188879"/>
    </source>
</evidence>
<dbReference type="Proteomes" id="UP000188879">
    <property type="component" value="Unassembled WGS sequence"/>
</dbReference>
<sequence>MVTPPPSLPPRASLEHLKKQAKQLLRQYRAGAPEALDRFARFLPAAAGRSSTTIAAMDLRLHDAQSCLARGLGFVSWAALALRVEAEAFAREAPLARRDRWLTLAYGGDVAGGAGRARPALALRLLRAHPALADDLAVACATGDAARLAAALAADPGWLHRPAGPLALPPLVAVTHSGLLQLEDFRAPLQRCAGWLLQAGADPNQRIGNRYPPASLAAPDDAMPLSALYGAAGVNRDPALTALLLQAGADPNDNESLYHSLESPDCARLLLRHGARVRGTNAVHRALDLPGAGALELLLAHGGDPEEVLPGSRLGPPLLRAIALGRSPRHVAALLAAGADPAARDAEGASAWRLAARRGLVEVAALLQAAGAAEELSTEEEFGAACARGDAATARRLQAARPDLPGGLPATLLRLLPDSVAAGATGAARLMVALGWPVATPGGDWQASALNLAVFRGDAALAGILLDHGARWDEAHGFGSDVLGTLSWASLNEPDDAAAPDWPGCARALAAAGLPPMAPDPADPERLLLDGRALRFSEAVAAALLGD</sequence>
<dbReference type="PANTHER" id="PTHR46224:SF64">
    <property type="entry name" value="IQ MOTIF AND ANKYRIN REPEAT DOMAIN-CONTAINING PROTEIN 1"/>
    <property type="match status" value="1"/>
</dbReference>
<gene>
    <name evidence="1" type="ORF">BKE38_06960</name>
</gene>
<dbReference type="AlphaFoldDB" id="A0A1V2H4U2"/>
<name>A0A1V2H4U2_9PROT</name>
<protein>
    <submittedName>
        <fullName evidence="1">Uncharacterized protein</fullName>
    </submittedName>
</protein>
<organism evidence="1 2">
    <name type="scientific">Teichococcus deserti</name>
    <dbReference type="NCBI Taxonomy" id="1817963"/>
    <lineage>
        <taxon>Bacteria</taxon>
        <taxon>Pseudomonadati</taxon>
        <taxon>Pseudomonadota</taxon>
        <taxon>Alphaproteobacteria</taxon>
        <taxon>Acetobacterales</taxon>
        <taxon>Roseomonadaceae</taxon>
        <taxon>Roseomonas</taxon>
    </lineage>
</organism>
<dbReference type="EMBL" id="MLCO01000054">
    <property type="protein sequence ID" value="ONG56064.1"/>
    <property type="molecule type" value="Genomic_DNA"/>
</dbReference>
<keyword evidence="2" id="KW-1185">Reference proteome</keyword>
<dbReference type="SUPFAM" id="SSF48403">
    <property type="entry name" value="Ankyrin repeat"/>
    <property type="match status" value="1"/>
</dbReference>
<reference evidence="1 2" key="1">
    <citation type="submission" date="2016-10" db="EMBL/GenBank/DDBJ databases">
        <title>Draft Genome sequence of Roseomonas sp. strain M3.</title>
        <authorList>
            <person name="Subhash Y."/>
            <person name="Lee S."/>
        </authorList>
    </citation>
    <scope>NUCLEOTIDE SEQUENCE [LARGE SCALE GENOMIC DNA]</scope>
    <source>
        <strain evidence="1 2">M3</strain>
    </source>
</reference>
<dbReference type="RefSeq" id="WP_076956652.1">
    <property type="nucleotide sequence ID" value="NZ_MLCO01000054.1"/>
</dbReference>
<accession>A0A1V2H4U2</accession>
<dbReference type="PANTHER" id="PTHR46224">
    <property type="entry name" value="ANKYRIN REPEAT FAMILY PROTEIN"/>
    <property type="match status" value="1"/>
</dbReference>
<dbReference type="InterPro" id="IPR051616">
    <property type="entry name" value="Cul2-RING_E3_ligase_SR"/>
</dbReference>